<proteinExistence type="predicted"/>
<name>A0AAV1ZBG4_9ARAC</name>
<organism evidence="1 2">
    <name type="scientific">Larinioides sclopetarius</name>
    <dbReference type="NCBI Taxonomy" id="280406"/>
    <lineage>
        <taxon>Eukaryota</taxon>
        <taxon>Metazoa</taxon>
        <taxon>Ecdysozoa</taxon>
        <taxon>Arthropoda</taxon>
        <taxon>Chelicerata</taxon>
        <taxon>Arachnida</taxon>
        <taxon>Araneae</taxon>
        <taxon>Araneomorphae</taxon>
        <taxon>Entelegynae</taxon>
        <taxon>Araneoidea</taxon>
        <taxon>Araneidae</taxon>
        <taxon>Larinioides</taxon>
    </lineage>
</organism>
<evidence type="ECO:0000313" key="2">
    <source>
        <dbReference type="Proteomes" id="UP001497382"/>
    </source>
</evidence>
<gene>
    <name evidence="1" type="ORF">LARSCL_LOCUS4394</name>
</gene>
<reference evidence="1 2" key="1">
    <citation type="submission" date="2024-04" db="EMBL/GenBank/DDBJ databases">
        <authorList>
            <person name="Rising A."/>
            <person name="Reimegard J."/>
            <person name="Sonavane S."/>
            <person name="Akerstrom W."/>
            <person name="Nylinder S."/>
            <person name="Hedman E."/>
            <person name="Kallberg Y."/>
        </authorList>
    </citation>
    <scope>NUCLEOTIDE SEQUENCE [LARGE SCALE GENOMIC DNA]</scope>
</reference>
<feature type="non-terminal residue" evidence="1">
    <location>
        <position position="1"/>
    </location>
</feature>
<comment type="caution">
    <text evidence="1">The sequence shown here is derived from an EMBL/GenBank/DDBJ whole genome shotgun (WGS) entry which is preliminary data.</text>
</comment>
<protein>
    <submittedName>
        <fullName evidence="1">Uncharacterized protein</fullName>
    </submittedName>
</protein>
<dbReference type="AlphaFoldDB" id="A0AAV1ZBG4"/>
<sequence>VKNKGYSWDIRHRRRLGEIWFDWRLSIAHFKTQSAILKIGSSSFSISGQ</sequence>
<keyword evidence="2" id="KW-1185">Reference proteome</keyword>
<evidence type="ECO:0000313" key="1">
    <source>
        <dbReference type="EMBL" id="CAL1268816.1"/>
    </source>
</evidence>
<accession>A0AAV1ZBG4</accession>
<dbReference type="EMBL" id="CAXIEN010000036">
    <property type="protein sequence ID" value="CAL1268816.1"/>
    <property type="molecule type" value="Genomic_DNA"/>
</dbReference>
<dbReference type="Proteomes" id="UP001497382">
    <property type="component" value="Unassembled WGS sequence"/>
</dbReference>